<dbReference type="EMBL" id="JBHUHO010000024">
    <property type="protein sequence ID" value="MFD2115674.1"/>
    <property type="molecule type" value="Genomic_DNA"/>
</dbReference>
<evidence type="ECO:0000313" key="3">
    <source>
        <dbReference type="Proteomes" id="UP001597362"/>
    </source>
</evidence>
<keyword evidence="1" id="KW-0812">Transmembrane</keyword>
<evidence type="ECO:0000313" key="2">
    <source>
        <dbReference type="EMBL" id="MFD2115674.1"/>
    </source>
</evidence>
<keyword evidence="3" id="KW-1185">Reference proteome</keyword>
<name>A0ABW4YJ52_9BACL</name>
<feature type="transmembrane region" description="Helical" evidence="1">
    <location>
        <begin position="268"/>
        <end position="287"/>
    </location>
</feature>
<feature type="transmembrane region" description="Helical" evidence="1">
    <location>
        <begin position="94"/>
        <end position="116"/>
    </location>
</feature>
<dbReference type="PANTHER" id="PTHR35007:SF2">
    <property type="entry name" value="PILUS ASSEMBLE PROTEIN"/>
    <property type="match status" value="1"/>
</dbReference>
<evidence type="ECO:0000256" key="1">
    <source>
        <dbReference type="SAM" id="Phobius"/>
    </source>
</evidence>
<feature type="transmembrane region" description="Helical" evidence="1">
    <location>
        <begin position="122"/>
        <end position="141"/>
    </location>
</feature>
<protein>
    <submittedName>
        <fullName evidence="2">Type II secretion system F family protein</fullName>
    </submittedName>
</protein>
<dbReference type="RefSeq" id="WP_377771071.1">
    <property type="nucleotide sequence ID" value="NZ_JBHUHO010000024.1"/>
</dbReference>
<feature type="transmembrane region" description="Helical" evidence="1">
    <location>
        <begin position="307"/>
        <end position="324"/>
    </location>
</feature>
<organism evidence="2 3">
    <name type="scientific">Paenibacillus yanchengensis</name>
    <dbReference type="NCBI Taxonomy" id="2035833"/>
    <lineage>
        <taxon>Bacteria</taxon>
        <taxon>Bacillati</taxon>
        <taxon>Bacillota</taxon>
        <taxon>Bacilli</taxon>
        <taxon>Bacillales</taxon>
        <taxon>Paenibacillaceae</taxon>
        <taxon>Paenibacillus</taxon>
    </lineage>
</organism>
<dbReference type="PANTHER" id="PTHR35007">
    <property type="entry name" value="INTEGRAL MEMBRANE PROTEIN-RELATED"/>
    <property type="match status" value="1"/>
</dbReference>
<feature type="transmembrane region" description="Helical" evidence="1">
    <location>
        <begin position="6"/>
        <end position="25"/>
    </location>
</feature>
<reference evidence="3" key="1">
    <citation type="journal article" date="2019" name="Int. J. Syst. Evol. Microbiol.">
        <title>The Global Catalogue of Microorganisms (GCM) 10K type strain sequencing project: providing services to taxonomists for standard genome sequencing and annotation.</title>
        <authorList>
            <consortium name="The Broad Institute Genomics Platform"/>
            <consortium name="The Broad Institute Genome Sequencing Center for Infectious Disease"/>
            <person name="Wu L."/>
            <person name="Ma J."/>
        </authorList>
    </citation>
    <scope>NUCLEOTIDE SEQUENCE [LARGE SCALE GENOMIC DNA]</scope>
    <source>
        <strain evidence="3">GH52</strain>
    </source>
</reference>
<keyword evidence="1" id="KW-1133">Transmembrane helix</keyword>
<dbReference type="Proteomes" id="UP001597362">
    <property type="component" value="Unassembled WGS sequence"/>
</dbReference>
<keyword evidence="1" id="KW-0472">Membrane</keyword>
<accession>A0ABW4YJ52</accession>
<gene>
    <name evidence="2" type="ORF">ACFSJH_08035</name>
</gene>
<sequence length="328" mass="38359">MSTVSFVAYILLLFSLQYLLWYHLLSMWQQERTLQHRLKSDVWKRYQKGAEPAKSLSSAQQSHFKKIKKNADVTLKIKQHIAELLEILRIPMTIVTFGWMTFFFLLAGTMIGGFFFQSTKGTLLFGVVIGLTPYLIIRSMLVQRRLQTQLDFLPAVELFYQCYLVTGERQVKVALQRVIEEKRLIGPMQSVYEQLYRNLSIRNDDETSLRLFASSLGHLWADHFVTILQVAMQEGVVVTESLQQLLVDMRKARRANELERNRLLEIRIANFSPVLFLIVFIGVNFYYNRANAYYYYLLDAQGRDTLLNALILIFLSFIMGLWLSRKKL</sequence>
<proteinExistence type="predicted"/>
<comment type="caution">
    <text evidence="2">The sequence shown here is derived from an EMBL/GenBank/DDBJ whole genome shotgun (WGS) entry which is preliminary data.</text>
</comment>